<feature type="transmembrane region" description="Helical" evidence="1">
    <location>
        <begin position="62"/>
        <end position="81"/>
    </location>
</feature>
<evidence type="ECO:0000256" key="1">
    <source>
        <dbReference type="SAM" id="Phobius"/>
    </source>
</evidence>
<dbReference type="PANTHER" id="PTHR30336">
    <property type="entry name" value="INNER MEMBRANE PROTEIN, PROBABLE PERMEASE"/>
    <property type="match status" value="1"/>
</dbReference>
<dbReference type="GO" id="GO:0005886">
    <property type="term" value="C:plasma membrane"/>
    <property type="evidence" value="ECO:0007669"/>
    <property type="project" value="TreeGrafter"/>
</dbReference>
<dbReference type="GO" id="GO:0043164">
    <property type="term" value="P:Gram-negative-bacterium-type cell wall biogenesis"/>
    <property type="evidence" value="ECO:0007669"/>
    <property type="project" value="TreeGrafter"/>
</dbReference>
<feature type="domain" description="DUF218" evidence="2">
    <location>
        <begin position="98"/>
        <end position="217"/>
    </location>
</feature>
<dbReference type="AlphaFoldDB" id="A0A9D2IGS3"/>
<dbReference type="CDD" id="cd06259">
    <property type="entry name" value="YdcF-like"/>
    <property type="match status" value="1"/>
</dbReference>
<evidence type="ECO:0000259" key="2">
    <source>
        <dbReference type="Pfam" id="PF02698"/>
    </source>
</evidence>
<reference evidence="3" key="2">
    <citation type="submission" date="2021-04" db="EMBL/GenBank/DDBJ databases">
        <authorList>
            <person name="Gilroy R."/>
        </authorList>
    </citation>
    <scope>NUCLEOTIDE SEQUENCE</scope>
    <source>
        <strain evidence="3">CHK192-9172</strain>
    </source>
</reference>
<gene>
    <name evidence="3" type="ORF">IAA08_11205</name>
</gene>
<dbReference type="Gene3D" id="3.40.50.620">
    <property type="entry name" value="HUPs"/>
    <property type="match status" value="1"/>
</dbReference>
<proteinExistence type="predicted"/>
<feature type="transmembrane region" description="Helical" evidence="1">
    <location>
        <begin position="32"/>
        <end position="56"/>
    </location>
</feature>
<dbReference type="InterPro" id="IPR051599">
    <property type="entry name" value="Cell_Envelope_Assoc"/>
</dbReference>
<keyword evidence="1" id="KW-0472">Membrane</keyword>
<organism evidence="3 4">
    <name type="scientific">Candidatus Eubacterium avistercoris</name>
    <dbReference type="NCBI Taxonomy" id="2838567"/>
    <lineage>
        <taxon>Bacteria</taxon>
        <taxon>Bacillati</taxon>
        <taxon>Bacillota</taxon>
        <taxon>Clostridia</taxon>
        <taxon>Eubacteriales</taxon>
        <taxon>Eubacteriaceae</taxon>
        <taxon>Eubacterium</taxon>
    </lineage>
</organism>
<keyword evidence="1" id="KW-0812">Transmembrane</keyword>
<name>A0A9D2IGS3_9FIRM</name>
<comment type="caution">
    <text evidence="3">The sequence shown here is derived from an EMBL/GenBank/DDBJ whole genome shotgun (WGS) entry which is preliminary data.</text>
</comment>
<dbReference type="Pfam" id="PF02698">
    <property type="entry name" value="DUF218"/>
    <property type="match status" value="1"/>
</dbReference>
<dbReference type="Proteomes" id="UP000824024">
    <property type="component" value="Unassembled WGS sequence"/>
</dbReference>
<sequence length="249" mass="27398">MKHKIGMIICVIAGIICGIYGIMVYSTGSGTGFFAVWIVIGVLLAALGVSFAFQLWKKLPKILVRVIVCLAVAGLTFFCVVEGRIASQLHAQGKAGLDYVIVLGAQVYESGPSMILRYRLDRAVRYLEENPDTVCIVSGGQGYNEPFPEAEGMAEYLISRGISAERIIKEDQSKNTEENIRNSMEYLDRSSSVGIITNNFHVFRAMQIAKDAGLEDAWGIASGSPPRYLPNNMLREFFAEIKYLGRAVL</sequence>
<keyword evidence="1" id="KW-1133">Transmembrane helix</keyword>
<reference evidence="3" key="1">
    <citation type="journal article" date="2021" name="PeerJ">
        <title>Extensive microbial diversity within the chicken gut microbiome revealed by metagenomics and culture.</title>
        <authorList>
            <person name="Gilroy R."/>
            <person name="Ravi A."/>
            <person name="Getino M."/>
            <person name="Pursley I."/>
            <person name="Horton D.L."/>
            <person name="Alikhan N.F."/>
            <person name="Baker D."/>
            <person name="Gharbi K."/>
            <person name="Hall N."/>
            <person name="Watson M."/>
            <person name="Adriaenssens E.M."/>
            <person name="Foster-Nyarko E."/>
            <person name="Jarju S."/>
            <person name="Secka A."/>
            <person name="Antonio M."/>
            <person name="Oren A."/>
            <person name="Chaudhuri R.R."/>
            <person name="La Ragione R."/>
            <person name="Hildebrand F."/>
            <person name="Pallen M.J."/>
        </authorList>
    </citation>
    <scope>NUCLEOTIDE SEQUENCE</scope>
    <source>
        <strain evidence="3">CHK192-9172</strain>
    </source>
</reference>
<dbReference type="GO" id="GO:0000270">
    <property type="term" value="P:peptidoglycan metabolic process"/>
    <property type="evidence" value="ECO:0007669"/>
    <property type="project" value="TreeGrafter"/>
</dbReference>
<dbReference type="PANTHER" id="PTHR30336:SF4">
    <property type="entry name" value="ENVELOPE BIOGENESIS FACTOR ELYC"/>
    <property type="match status" value="1"/>
</dbReference>
<protein>
    <submittedName>
        <fullName evidence="3">YdcF family protein</fullName>
    </submittedName>
</protein>
<dbReference type="EMBL" id="DXCH01000299">
    <property type="protein sequence ID" value="HIZ08485.1"/>
    <property type="molecule type" value="Genomic_DNA"/>
</dbReference>
<dbReference type="InterPro" id="IPR014729">
    <property type="entry name" value="Rossmann-like_a/b/a_fold"/>
</dbReference>
<evidence type="ECO:0000313" key="4">
    <source>
        <dbReference type="Proteomes" id="UP000824024"/>
    </source>
</evidence>
<accession>A0A9D2IGS3</accession>
<evidence type="ECO:0000313" key="3">
    <source>
        <dbReference type="EMBL" id="HIZ08485.1"/>
    </source>
</evidence>
<dbReference type="InterPro" id="IPR003848">
    <property type="entry name" value="DUF218"/>
</dbReference>
<feature type="transmembrane region" description="Helical" evidence="1">
    <location>
        <begin position="6"/>
        <end position="25"/>
    </location>
</feature>